<name>A0ABQ2GH09_9DEIO</name>
<dbReference type="CDD" id="cd06223">
    <property type="entry name" value="PRTases_typeI"/>
    <property type="match status" value="1"/>
</dbReference>
<organism evidence="2 3">
    <name type="scientific">Deinococcus aerophilus</name>
    <dbReference type="NCBI Taxonomy" id="522488"/>
    <lineage>
        <taxon>Bacteria</taxon>
        <taxon>Thermotogati</taxon>
        <taxon>Deinococcota</taxon>
        <taxon>Deinococci</taxon>
        <taxon>Deinococcales</taxon>
        <taxon>Deinococcaceae</taxon>
        <taxon>Deinococcus</taxon>
    </lineage>
</organism>
<dbReference type="InterPro" id="IPR000836">
    <property type="entry name" value="PRTase_dom"/>
</dbReference>
<evidence type="ECO:0000259" key="1">
    <source>
        <dbReference type="Pfam" id="PF00156"/>
    </source>
</evidence>
<reference evidence="3" key="1">
    <citation type="journal article" date="2019" name="Int. J. Syst. Evol. Microbiol.">
        <title>The Global Catalogue of Microorganisms (GCM) 10K type strain sequencing project: providing services to taxonomists for standard genome sequencing and annotation.</title>
        <authorList>
            <consortium name="The Broad Institute Genomics Platform"/>
            <consortium name="The Broad Institute Genome Sequencing Center for Infectious Disease"/>
            <person name="Wu L."/>
            <person name="Ma J."/>
        </authorList>
    </citation>
    <scope>NUCLEOTIDE SEQUENCE [LARGE SCALE GENOMIC DNA]</scope>
    <source>
        <strain evidence="3">JCM 15443</strain>
    </source>
</reference>
<comment type="caution">
    <text evidence="2">The sequence shown here is derived from an EMBL/GenBank/DDBJ whole genome shotgun (WGS) entry which is preliminary data.</text>
</comment>
<protein>
    <submittedName>
        <fullName evidence="2">Phosphoribosyltransferase</fullName>
    </submittedName>
</protein>
<evidence type="ECO:0000313" key="3">
    <source>
        <dbReference type="Proteomes" id="UP000661918"/>
    </source>
</evidence>
<keyword evidence="3" id="KW-1185">Reference proteome</keyword>
<keyword evidence="2" id="KW-0808">Transferase</keyword>
<evidence type="ECO:0000313" key="2">
    <source>
        <dbReference type="EMBL" id="GGL95975.1"/>
    </source>
</evidence>
<dbReference type="Gene3D" id="3.40.50.2020">
    <property type="match status" value="1"/>
</dbReference>
<sequence length="224" mass="23856">MADPLFHNRQEAGRQLAVHLSKLHSWPHTIALGLPRGGVPVAAQVARVLGVPLDVLMVRKLGLPGQPEVAMGAIASGGVRVLNEDLVRRAGVSAQALADAEAREKAELIRRETAYRGGRPPLALAGWTALLIDDGVATGATLRAALRAVRARLPARVAVAVPVAPPDTCRELQALADEVVCLWTPAHFHAVGQFYRDFGQTTDEEVRAWLAHPLAPGHAPLDLP</sequence>
<feature type="domain" description="Phosphoribosyltransferase" evidence="1">
    <location>
        <begin position="28"/>
        <end position="195"/>
    </location>
</feature>
<gene>
    <name evidence="2" type="ORF">GCM10010841_00490</name>
</gene>
<proteinExistence type="predicted"/>
<dbReference type="Proteomes" id="UP000661918">
    <property type="component" value="Unassembled WGS sequence"/>
</dbReference>
<dbReference type="EMBL" id="BMOM01000001">
    <property type="protein sequence ID" value="GGL95975.1"/>
    <property type="molecule type" value="Genomic_DNA"/>
</dbReference>
<keyword evidence="2" id="KW-0328">Glycosyltransferase</keyword>
<dbReference type="GO" id="GO:0016757">
    <property type="term" value="F:glycosyltransferase activity"/>
    <property type="evidence" value="ECO:0007669"/>
    <property type="project" value="UniProtKB-KW"/>
</dbReference>
<dbReference type="RefSeq" id="WP_188900140.1">
    <property type="nucleotide sequence ID" value="NZ_BMOM01000001.1"/>
</dbReference>
<accession>A0ABQ2GH09</accession>
<dbReference type="SUPFAM" id="SSF53271">
    <property type="entry name" value="PRTase-like"/>
    <property type="match status" value="1"/>
</dbReference>
<dbReference type="InterPro" id="IPR029057">
    <property type="entry name" value="PRTase-like"/>
</dbReference>
<dbReference type="Gene3D" id="3.30.1310.20">
    <property type="entry name" value="PRTase-like"/>
    <property type="match status" value="1"/>
</dbReference>
<dbReference type="Pfam" id="PF00156">
    <property type="entry name" value="Pribosyltran"/>
    <property type="match status" value="1"/>
</dbReference>